<sequence length="201" mass="24348">MRISRNNQIAEFLRRRTIGWSAFKKLSDIFKTKVSMKLKKKKVIAKQKWKWAGHIARTNNDRWTKKILEWRPRADKRSRRRPSNSEHHTKNLMIIEILLLNNYSLKFIFETTVSFYSSNKLKKYIKEHKDLHHFSKNNVVYKIDCVECDATYVGQIRSVITEHRLQHEHNFDWDNIKILGCFFMLTLDVHFQRQNKSRDQN</sequence>
<dbReference type="STRING" id="34720.A0A195FZT0"/>
<reference evidence="1 2" key="1">
    <citation type="submission" date="2016-03" db="EMBL/GenBank/DDBJ databases">
        <title>Trachymyrmex septentrionalis WGS genome.</title>
        <authorList>
            <person name="Nygaard S."/>
            <person name="Hu H."/>
            <person name="Boomsma J."/>
            <person name="Zhang G."/>
        </authorList>
    </citation>
    <scope>NUCLEOTIDE SEQUENCE [LARGE SCALE GENOMIC DNA]</scope>
    <source>
        <strain evidence="1">Tsep2-gDNA-1</strain>
        <tissue evidence="1">Whole body</tissue>
    </source>
</reference>
<evidence type="ECO:0000313" key="1">
    <source>
        <dbReference type="EMBL" id="KYN45314.1"/>
    </source>
</evidence>
<name>A0A195FZT0_9HYME</name>
<dbReference type="EMBL" id="KQ981169">
    <property type="protein sequence ID" value="KYN45314.1"/>
    <property type="molecule type" value="Genomic_DNA"/>
</dbReference>
<protein>
    <submittedName>
        <fullName evidence="1">Uncharacterized protein</fullName>
    </submittedName>
</protein>
<keyword evidence="2" id="KW-1185">Reference proteome</keyword>
<gene>
    <name evidence="1" type="ORF">ALC56_00160</name>
</gene>
<evidence type="ECO:0000313" key="2">
    <source>
        <dbReference type="Proteomes" id="UP000078541"/>
    </source>
</evidence>
<dbReference type="Proteomes" id="UP000078541">
    <property type="component" value="Unassembled WGS sequence"/>
</dbReference>
<dbReference type="AlphaFoldDB" id="A0A195FZT0"/>
<organism evidence="1 2">
    <name type="scientific">Trachymyrmex septentrionalis</name>
    <dbReference type="NCBI Taxonomy" id="34720"/>
    <lineage>
        <taxon>Eukaryota</taxon>
        <taxon>Metazoa</taxon>
        <taxon>Ecdysozoa</taxon>
        <taxon>Arthropoda</taxon>
        <taxon>Hexapoda</taxon>
        <taxon>Insecta</taxon>
        <taxon>Pterygota</taxon>
        <taxon>Neoptera</taxon>
        <taxon>Endopterygota</taxon>
        <taxon>Hymenoptera</taxon>
        <taxon>Apocrita</taxon>
        <taxon>Aculeata</taxon>
        <taxon>Formicoidea</taxon>
        <taxon>Formicidae</taxon>
        <taxon>Myrmicinae</taxon>
        <taxon>Trachymyrmex</taxon>
    </lineage>
</organism>
<proteinExistence type="predicted"/>
<accession>A0A195FZT0</accession>